<dbReference type="Pfam" id="PF00989">
    <property type="entry name" value="PAS"/>
    <property type="match status" value="2"/>
</dbReference>
<evidence type="ECO:0000256" key="6">
    <source>
        <dbReference type="PROSITE-ProRule" id="PRU00169"/>
    </source>
</evidence>
<keyword evidence="4" id="KW-0808">Transferase</keyword>
<name>A0A1G8XVP9_9EURY</name>
<feature type="domain" description="Histidine kinase" evidence="8">
    <location>
        <begin position="774"/>
        <end position="978"/>
    </location>
</feature>
<dbReference type="CDD" id="cd00130">
    <property type="entry name" value="PAS"/>
    <property type="match status" value="3"/>
</dbReference>
<evidence type="ECO:0000313" key="13">
    <source>
        <dbReference type="Proteomes" id="UP000326500"/>
    </source>
</evidence>
<dbReference type="PANTHER" id="PTHR43304:SF1">
    <property type="entry name" value="PAC DOMAIN-CONTAINING PROTEIN"/>
    <property type="match status" value="1"/>
</dbReference>
<dbReference type="Pfam" id="PF08448">
    <property type="entry name" value="PAS_4"/>
    <property type="match status" value="1"/>
</dbReference>
<dbReference type="InterPro" id="IPR011006">
    <property type="entry name" value="CheY-like_superfamily"/>
</dbReference>
<feature type="modified residue" description="4-aspartylphosphate" evidence="6">
    <location>
        <position position="54"/>
    </location>
</feature>
<dbReference type="Pfam" id="PF00072">
    <property type="entry name" value="Response_reg"/>
    <property type="match status" value="1"/>
</dbReference>
<dbReference type="InterPro" id="IPR035965">
    <property type="entry name" value="PAS-like_dom_sf"/>
</dbReference>
<gene>
    <name evidence="12" type="ORF">SAMN04488571_10277</name>
</gene>
<dbReference type="InterPro" id="IPR003594">
    <property type="entry name" value="HATPase_dom"/>
</dbReference>
<dbReference type="InterPro" id="IPR004358">
    <property type="entry name" value="Sig_transdc_His_kin-like_C"/>
</dbReference>
<feature type="domain" description="PAS" evidence="10">
    <location>
        <begin position="631"/>
        <end position="701"/>
    </location>
</feature>
<dbReference type="Gene3D" id="3.30.565.10">
    <property type="entry name" value="Histidine kinase-like ATPase, C-terminal domain"/>
    <property type="match status" value="1"/>
</dbReference>
<dbReference type="GO" id="GO:0004673">
    <property type="term" value="F:protein histidine kinase activity"/>
    <property type="evidence" value="ECO:0007669"/>
    <property type="project" value="UniProtKB-EC"/>
</dbReference>
<dbReference type="NCBIfam" id="TIGR00229">
    <property type="entry name" value="sensory_box"/>
    <property type="match status" value="3"/>
</dbReference>
<evidence type="ECO:0000256" key="5">
    <source>
        <dbReference type="ARBA" id="ARBA00022777"/>
    </source>
</evidence>
<dbReference type="GO" id="GO:0000160">
    <property type="term" value="P:phosphorelay signal transduction system"/>
    <property type="evidence" value="ECO:0007669"/>
    <property type="project" value="InterPro"/>
</dbReference>
<dbReference type="EMBL" id="FNFT01000002">
    <property type="protein sequence ID" value="SDJ94669.1"/>
    <property type="molecule type" value="Genomic_DNA"/>
</dbReference>
<evidence type="ECO:0000256" key="3">
    <source>
        <dbReference type="ARBA" id="ARBA00022553"/>
    </source>
</evidence>
<dbReference type="EC" id="2.7.13.3" evidence="2"/>
<dbReference type="InterPro" id="IPR001789">
    <property type="entry name" value="Sig_transdc_resp-reg_receiver"/>
</dbReference>
<feature type="domain" description="Response regulatory" evidence="9">
    <location>
        <begin position="2"/>
        <end position="119"/>
    </location>
</feature>
<dbReference type="STRING" id="2200.GCA_001571405_00581"/>
<feature type="domain" description="PAS" evidence="10">
    <location>
        <begin position="167"/>
        <end position="237"/>
    </location>
</feature>
<proteinExistence type="predicted"/>
<keyword evidence="7" id="KW-0175">Coiled coil</keyword>
<dbReference type="PROSITE" id="PS50110">
    <property type="entry name" value="RESPONSE_REGULATORY"/>
    <property type="match status" value="1"/>
</dbReference>
<dbReference type="Gene3D" id="3.40.50.2300">
    <property type="match status" value="1"/>
</dbReference>
<evidence type="ECO:0000256" key="4">
    <source>
        <dbReference type="ARBA" id="ARBA00022679"/>
    </source>
</evidence>
<dbReference type="InterPro" id="IPR000014">
    <property type="entry name" value="PAS"/>
</dbReference>
<accession>A0A1G8XVP9</accession>
<dbReference type="SMART" id="SM00448">
    <property type="entry name" value="REC"/>
    <property type="match status" value="1"/>
</dbReference>
<dbReference type="PROSITE" id="PS50112">
    <property type="entry name" value="PAS"/>
    <property type="match status" value="3"/>
</dbReference>
<keyword evidence="13" id="KW-1185">Reference proteome</keyword>
<dbReference type="PRINTS" id="PR00344">
    <property type="entry name" value="BCTRLSENSOR"/>
</dbReference>
<feature type="domain" description="PAC" evidence="11">
    <location>
        <begin position="705"/>
        <end position="756"/>
    </location>
</feature>
<dbReference type="InterPro" id="IPR000700">
    <property type="entry name" value="PAS-assoc_C"/>
</dbReference>
<dbReference type="GO" id="GO:0006355">
    <property type="term" value="P:regulation of DNA-templated transcription"/>
    <property type="evidence" value="ECO:0007669"/>
    <property type="project" value="InterPro"/>
</dbReference>
<dbReference type="OrthoDB" id="106882at2157"/>
<reference evidence="12 13" key="1">
    <citation type="submission" date="2016-10" db="EMBL/GenBank/DDBJ databases">
        <authorList>
            <person name="Varghese N."/>
            <person name="Submissions S."/>
        </authorList>
    </citation>
    <scope>NUCLEOTIDE SEQUENCE [LARGE SCALE GENOMIC DNA]</scope>
    <source>
        <strain evidence="12 13">DSM 2373</strain>
    </source>
</reference>
<dbReference type="AlphaFoldDB" id="A0A1G8XVP9"/>
<dbReference type="SUPFAM" id="SSF55874">
    <property type="entry name" value="ATPase domain of HSP90 chaperone/DNA topoisomerase II/histidine kinase"/>
    <property type="match status" value="1"/>
</dbReference>
<evidence type="ECO:0000259" key="10">
    <source>
        <dbReference type="PROSITE" id="PS50112"/>
    </source>
</evidence>
<dbReference type="RefSeq" id="WP_066955220.1">
    <property type="nucleotide sequence ID" value="NZ_BCNX01000004.1"/>
</dbReference>
<organism evidence="12 13">
    <name type="scientific">Methanoculleus thermophilus</name>
    <dbReference type="NCBI Taxonomy" id="2200"/>
    <lineage>
        <taxon>Archaea</taxon>
        <taxon>Methanobacteriati</taxon>
        <taxon>Methanobacteriota</taxon>
        <taxon>Stenosarchaea group</taxon>
        <taxon>Methanomicrobia</taxon>
        <taxon>Methanomicrobiales</taxon>
        <taxon>Methanomicrobiaceae</taxon>
        <taxon>Methanoculleus</taxon>
    </lineage>
</organism>
<evidence type="ECO:0000259" key="11">
    <source>
        <dbReference type="PROSITE" id="PS50113"/>
    </source>
</evidence>
<dbReference type="SMART" id="SM00086">
    <property type="entry name" value="PAC"/>
    <property type="match status" value="2"/>
</dbReference>
<dbReference type="PANTHER" id="PTHR43304">
    <property type="entry name" value="PHYTOCHROME-LIKE PROTEIN CPH1"/>
    <property type="match status" value="1"/>
</dbReference>
<dbReference type="InterPro" id="IPR013656">
    <property type="entry name" value="PAS_4"/>
</dbReference>
<keyword evidence="3 6" id="KW-0597">Phosphoprotein</keyword>
<evidence type="ECO:0000256" key="1">
    <source>
        <dbReference type="ARBA" id="ARBA00000085"/>
    </source>
</evidence>
<dbReference type="SMART" id="SM00091">
    <property type="entry name" value="PAS"/>
    <property type="match status" value="3"/>
</dbReference>
<dbReference type="Proteomes" id="UP000326500">
    <property type="component" value="Unassembled WGS sequence"/>
</dbReference>
<feature type="domain" description="PAC" evidence="11">
    <location>
        <begin position="240"/>
        <end position="293"/>
    </location>
</feature>
<dbReference type="Pfam" id="PF02518">
    <property type="entry name" value="HATPase_c"/>
    <property type="match status" value="1"/>
</dbReference>
<dbReference type="PROSITE" id="PS50109">
    <property type="entry name" value="HIS_KIN"/>
    <property type="match status" value="1"/>
</dbReference>
<comment type="catalytic activity">
    <reaction evidence="1">
        <text>ATP + protein L-histidine = ADP + protein N-phospho-L-histidine.</text>
        <dbReference type="EC" id="2.7.13.3"/>
    </reaction>
</comment>
<dbReference type="SUPFAM" id="SSF52172">
    <property type="entry name" value="CheY-like"/>
    <property type="match status" value="1"/>
</dbReference>
<feature type="coiled-coil region" evidence="7">
    <location>
        <begin position="572"/>
        <end position="634"/>
    </location>
</feature>
<dbReference type="InterPro" id="IPR005467">
    <property type="entry name" value="His_kinase_dom"/>
</dbReference>
<evidence type="ECO:0000259" key="9">
    <source>
        <dbReference type="PROSITE" id="PS50110"/>
    </source>
</evidence>
<dbReference type="InterPro" id="IPR036890">
    <property type="entry name" value="HATPase_C_sf"/>
</dbReference>
<dbReference type="InterPro" id="IPR052162">
    <property type="entry name" value="Sensor_kinase/Photoreceptor"/>
</dbReference>
<protein>
    <recommendedName>
        <fullName evidence="2">histidine kinase</fullName>
        <ecNumber evidence="2">2.7.13.3</ecNumber>
    </recommendedName>
</protein>
<dbReference type="Gene3D" id="3.30.450.20">
    <property type="entry name" value="PAS domain"/>
    <property type="match status" value="4"/>
</dbReference>
<feature type="domain" description="PAC" evidence="11">
    <location>
        <begin position="536"/>
        <end position="588"/>
    </location>
</feature>
<sequence length="983" mass="111882">MKILVIVYNPADLKTIHQLLASPQLPDSEIRSAQDLSSGLSILQKEELDLILLDLDLPDSQGIDTVRAVRRHAPGTPIVVLSERNDEETYFAAHQMGAQDYLAKDQLTSLSLARSIRYAQERIRTEQELVRKNRELSNAYKDLAETQGKLRQNLDELRESERSLREMTQYLENLITYANAPIIVWDADLKITRFNNAFERLTGYAANDVIGQSPAILFPEGQRDELMDHIRRATTGKRWESVEIPIITKDGEIRILLWNSAAVYGDDQMAVSSVIAQGQDITERKLAEETLQRAHDELEVRVMERTLRLQEMNTALQTEITERIRAEEAAKMERKRLYDVLETLPVYVILLSSDYHVSFSNRFFRKRFGEADGRRCFDYLFGRTKPCENCEAFSVMKTGAPHRWETTGPDGHDYDIFDFPFTDTDGSPRILQVGIDITKRKRAEEALRRLNETLEQRVIERTDELAKANAILNAITENTPAPIYVTDREGRFVMCNPAMLKIIGRPTSEVLGRTLIELLGPEVGGSITTNIQHVIMTGNTETFEETVGDRVFYSIKTPMRDARGEVTGAIIVGTEITELKRAEAQKQNLLERLQQFAKEMETQNEELQRTTEQLQQKRNELVRLNRALLESEMHFRSLIENTSDIILLLDAKGQITYANPSMKRIGGYDPERLIGRDILDLIHPDDVSTVVDAMRIATAQHVARLHFEVRIRDSAGQWIFLDVTGASISRGKSDLGFIVNARDVTDQKRSEEERNRQIASLEKAHREANLYLDIMTHDIRNSNNVASLYADLMLDLLDGTERIYAQKLRDSIARSTEILINVAAIRRIHTELPRFVPVNLNAIVNEEIRNFRGASIRQDVPGLMVLADNLLPTIFTNLIGNSVKFGGPDVEITIRAEERESEVLVSVEDNGPGVPDDVKEKLFHRFERGNARKKGEGLGLYICRRLIERYGGRIWIEDRVPGRPDEGAAFRFTLKLANQDPTP</sequence>
<dbReference type="CDD" id="cd00075">
    <property type="entry name" value="HATPase"/>
    <property type="match status" value="1"/>
</dbReference>
<keyword evidence="5" id="KW-0418">Kinase</keyword>
<evidence type="ECO:0000313" key="12">
    <source>
        <dbReference type="EMBL" id="SDJ94669.1"/>
    </source>
</evidence>
<feature type="coiled-coil region" evidence="7">
    <location>
        <begin position="126"/>
        <end position="163"/>
    </location>
</feature>
<evidence type="ECO:0000259" key="8">
    <source>
        <dbReference type="PROSITE" id="PS50109"/>
    </source>
</evidence>
<dbReference type="InterPro" id="IPR013767">
    <property type="entry name" value="PAS_fold"/>
</dbReference>
<dbReference type="SMART" id="SM00387">
    <property type="entry name" value="HATPase_c"/>
    <property type="match status" value="1"/>
</dbReference>
<dbReference type="InterPro" id="IPR001610">
    <property type="entry name" value="PAC"/>
</dbReference>
<evidence type="ECO:0000256" key="7">
    <source>
        <dbReference type="SAM" id="Coils"/>
    </source>
</evidence>
<dbReference type="SUPFAM" id="SSF55785">
    <property type="entry name" value="PYP-like sensor domain (PAS domain)"/>
    <property type="match status" value="4"/>
</dbReference>
<feature type="domain" description="PAS" evidence="10">
    <location>
        <begin position="468"/>
        <end position="538"/>
    </location>
</feature>
<evidence type="ECO:0000256" key="2">
    <source>
        <dbReference type="ARBA" id="ARBA00012438"/>
    </source>
</evidence>
<dbReference type="PROSITE" id="PS50113">
    <property type="entry name" value="PAC"/>
    <property type="match status" value="3"/>
</dbReference>